<evidence type="ECO:0000313" key="2">
    <source>
        <dbReference type="Proteomes" id="UP000255091"/>
    </source>
</evidence>
<evidence type="ECO:0000313" key="1">
    <source>
        <dbReference type="EMBL" id="SUK55389.1"/>
    </source>
</evidence>
<reference evidence="1 2" key="1">
    <citation type="submission" date="2018-06" db="EMBL/GenBank/DDBJ databases">
        <authorList>
            <consortium name="Pathogen Informatics"/>
            <person name="Doyle S."/>
        </authorList>
    </citation>
    <scope>NUCLEOTIDE SEQUENCE [LARGE SCALE GENOMIC DNA]</scope>
    <source>
        <strain evidence="1 2">NCTC6133</strain>
    </source>
</reference>
<dbReference type="Proteomes" id="UP000255091">
    <property type="component" value="Unassembled WGS sequence"/>
</dbReference>
<name>A0A380DWY2_STAAU</name>
<proteinExistence type="predicted"/>
<dbReference type="AlphaFoldDB" id="A0A380DWY2"/>
<dbReference type="EMBL" id="UHAP01000001">
    <property type="protein sequence ID" value="SUK55389.1"/>
    <property type="molecule type" value="Genomic_DNA"/>
</dbReference>
<gene>
    <name evidence="1" type="ORF">NCTC6133_02490</name>
</gene>
<organism evidence="1 2">
    <name type="scientific">Staphylococcus aureus</name>
    <dbReference type="NCBI Taxonomy" id="1280"/>
    <lineage>
        <taxon>Bacteria</taxon>
        <taxon>Bacillati</taxon>
        <taxon>Bacillota</taxon>
        <taxon>Bacilli</taxon>
        <taxon>Bacillales</taxon>
        <taxon>Staphylococcaceae</taxon>
        <taxon>Staphylococcus</taxon>
    </lineage>
</organism>
<sequence length="46" mass="5681">MNKVILVDDHYIVRQGLRFLLSTIENIEVLQDFCRWRNIFRIFKRA</sequence>
<accession>A0A380DWY2</accession>
<protein>
    <submittedName>
        <fullName evidence="1">Two-component response regulator-like protein</fullName>
    </submittedName>
</protein>